<sequence length="243" mass="26877">MADVVFPTRVDLVNVKRLLTVVRLEAEESGWWPNSHAHPCTKSLGRPSYALLQLISAYVRLRAESEALGTIGWIKVSGWQPECGAQISRTMNILKVIIDHLHALWVRKGGYCGDAYASHETESGHFFEYPPDGTTFVTVTTPQEWPNVSVELAAVIDHCERRLATILEGPEDESFVPSERQREILKALDGRALTGAALAAELGLQDKSRLIRDEMSQLVAIGAVKNERRKGGYYRPDAAPATA</sequence>
<dbReference type="RefSeq" id="WP_162668714.1">
    <property type="nucleotide sequence ID" value="NZ_LR593886.1"/>
</dbReference>
<dbReference type="AlphaFoldDB" id="A0A6P2CYP6"/>
<gene>
    <name evidence="1" type="ORF">SOIL9_36130</name>
</gene>
<accession>A0A6P2CYP6</accession>
<keyword evidence="2" id="KW-1185">Reference proteome</keyword>
<dbReference type="EMBL" id="LR593886">
    <property type="protein sequence ID" value="VTR94101.1"/>
    <property type="molecule type" value="Genomic_DNA"/>
</dbReference>
<protein>
    <submittedName>
        <fullName evidence="1">Uncharacterized protein</fullName>
    </submittedName>
</protein>
<evidence type="ECO:0000313" key="2">
    <source>
        <dbReference type="Proteomes" id="UP000464178"/>
    </source>
</evidence>
<dbReference type="Proteomes" id="UP000464178">
    <property type="component" value="Chromosome"/>
</dbReference>
<reference evidence="1 2" key="1">
    <citation type="submission" date="2019-05" db="EMBL/GenBank/DDBJ databases">
        <authorList>
            <consortium name="Science for Life Laboratories"/>
        </authorList>
    </citation>
    <scope>NUCLEOTIDE SEQUENCE [LARGE SCALE GENOMIC DNA]</scope>
    <source>
        <strain evidence="1">Soil9</strain>
    </source>
</reference>
<dbReference type="KEGG" id="gms:SOIL9_36130"/>
<name>A0A6P2CYP6_9BACT</name>
<evidence type="ECO:0000313" key="1">
    <source>
        <dbReference type="EMBL" id="VTR94101.1"/>
    </source>
</evidence>
<organism evidence="1 2">
    <name type="scientific">Gemmata massiliana</name>
    <dbReference type="NCBI Taxonomy" id="1210884"/>
    <lineage>
        <taxon>Bacteria</taxon>
        <taxon>Pseudomonadati</taxon>
        <taxon>Planctomycetota</taxon>
        <taxon>Planctomycetia</taxon>
        <taxon>Gemmatales</taxon>
        <taxon>Gemmataceae</taxon>
        <taxon>Gemmata</taxon>
    </lineage>
</organism>
<proteinExistence type="predicted"/>